<dbReference type="Proteomes" id="UP000698028">
    <property type="component" value="Unassembled WGS sequence"/>
</dbReference>
<comment type="caution">
    <text evidence="3">The sequence shown here is derived from an EMBL/GenBank/DDBJ whole genome shotgun (WGS) entry which is preliminary data.</text>
</comment>
<gene>
    <name evidence="3" type="ORF">KTQ36_03140</name>
</gene>
<accession>A0ABS6V415</accession>
<dbReference type="RefSeq" id="WP_218632296.1">
    <property type="nucleotide sequence ID" value="NZ_JAHVAH010000001.1"/>
</dbReference>
<evidence type="ECO:0000313" key="3">
    <source>
        <dbReference type="EMBL" id="MBW0144288.1"/>
    </source>
</evidence>
<evidence type="ECO:0000313" key="4">
    <source>
        <dbReference type="Proteomes" id="UP000698028"/>
    </source>
</evidence>
<feature type="compositionally biased region" description="Basic and acidic residues" evidence="1">
    <location>
        <begin position="115"/>
        <end position="131"/>
    </location>
</feature>
<evidence type="ECO:0000256" key="2">
    <source>
        <dbReference type="SAM" id="SignalP"/>
    </source>
</evidence>
<reference evidence="3 4" key="1">
    <citation type="submission" date="2021-07" db="EMBL/GenBank/DDBJ databases">
        <title>The draft genome sequence of Sphingomicrobium sp. B8.</title>
        <authorList>
            <person name="Mu L."/>
        </authorList>
    </citation>
    <scope>NUCLEOTIDE SEQUENCE [LARGE SCALE GENOMIC DNA]</scope>
    <source>
        <strain evidence="3 4">B8</strain>
    </source>
</reference>
<protein>
    <recommendedName>
        <fullName evidence="5">Secreted protein</fullName>
    </recommendedName>
</protein>
<keyword evidence="4" id="KW-1185">Reference proteome</keyword>
<name>A0ABS6V415_9SPHN</name>
<feature type="signal peptide" evidence="2">
    <location>
        <begin position="1"/>
        <end position="24"/>
    </location>
</feature>
<feature type="region of interest" description="Disordered" evidence="1">
    <location>
        <begin position="112"/>
        <end position="131"/>
    </location>
</feature>
<organism evidence="3 4">
    <name type="scientific">Sphingomicrobium clamense</name>
    <dbReference type="NCBI Taxonomy" id="2851013"/>
    <lineage>
        <taxon>Bacteria</taxon>
        <taxon>Pseudomonadati</taxon>
        <taxon>Pseudomonadota</taxon>
        <taxon>Alphaproteobacteria</taxon>
        <taxon>Sphingomonadales</taxon>
        <taxon>Sphingomonadaceae</taxon>
        <taxon>Sphingomicrobium</taxon>
    </lineage>
</organism>
<keyword evidence="2" id="KW-0732">Signal</keyword>
<feature type="chain" id="PRO_5045876039" description="Secreted protein" evidence="2">
    <location>
        <begin position="25"/>
        <end position="131"/>
    </location>
</feature>
<evidence type="ECO:0000256" key="1">
    <source>
        <dbReference type="SAM" id="MobiDB-lite"/>
    </source>
</evidence>
<dbReference type="EMBL" id="JAHVAH010000001">
    <property type="protein sequence ID" value="MBW0144288.1"/>
    <property type="molecule type" value="Genomic_DNA"/>
</dbReference>
<proteinExistence type="predicted"/>
<sequence length="131" mass="14524">MAKLLWIAGTAVLASGFVAAPTVAQDRPIARIVVFGDDPCPRSTDDEIVVCARKDESERFRIPEQLRDNSDRQANQSWAARAQYLETHNSTGMRQCSPVGPGGFVGCMQEMISSNDERREEIDEVNKVPED</sequence>
<evidence type="ECO:0008006" key="5">
    <source>
        <dbReference type="Google" id="ProtNLM"/>
    </source>
</evidence>